<evidence type="ECO:0000256" key="1">
    <source>
        <dbReference type="ARBA" id="ARBA00022729"/>
    </source>
</evidence>
<protein>
    <recommendedName>
        <fullName evidence="3">Glucose-methanol-choline oxidoreductase N-terminal domain-containing protein</fullName>
    </recommendedName>
</protein>
<dbReference type="EMBL" id="JACMSC010000004">
    <property type="protein sequence ID" value="KAG6526847.1"/>
    <property type="molecule type" value="Genomic_DNA"/>
</dbReference>
<dbReference type="SUPFAM" id="SSF51905">
    <property type="entry name" value="FAD/NAD(P)-binding domain"/>
    <property type="match status" value="1"/>
</dbReference>
<dbReference type="InterPro" id="IPR007867">
    <property type="entry name" value="GMC_OxRtase_C"/>
</dbReference>
<dbReference type="PROSITE" id="PS00624">
    <property type="entry name" value="GMC_OXRED_2"/>
    <property type="match status" value="1"/>
</dbReference>
<dbReference type="Gene3D" id="3.30.410.40">
    <property type="match status" value="1"/>
</dbReference>
<evidence type="ECO:0000256" key="2">
    <source>
        <dbReference type="SAM" id="MobiDB-lite"/>
    </source>
</evidence>
<dbReference type="InterPro" id="IPR036188">
    <property type="entry name" value="FAD/NAD-bd_sf"/>
</dbReference>
<dbReference type="Gene3D" id="3.50.50.60">
    <property type="entry name" value="FAD/NAD(P)-binding domain"/>
    <property type="match status" value="1"/>
</dbReference>
<dbReference type="Pfam" id="PF00732">
    <property type="entry name" value="GMC_oxred_N"/>
    <property type="match status" value="1"/>
</dbReference>
<name>A0A8J5LNI9_ZINOF</name>
<comment type="caution">
    <text evidence="4">The sequence shown here is derived from an EMBL/GenBank/DDBJ whole genome shotgun (WGS) entry which is preliminary data.</text>
</comment>
<dbReference type="Pfam" id="PF05199">
    <property type="entry name" value="GMC_oxred_C"/>
    <property type="match status" value="1"/>
</dbReference>
<organism evidence="4 5">
    <name type="scientific">Zingiber officinale</name>
    <name type="common">Ginger</name>
    <name type="synonym">Amomum zingiber</name>
    <dbReference type="NCBI Taxonomy" id="94328"/>
    <lineage>
        <taxon>Eukaryota</taxon>
        <taxon>Viridiplantae</taxon>
        <taxon>Streptophyta</taxon>
        <taxon>Embryophyta</taxon>
        <taxon>Tracheophyta</taxon>
        <taxon>Spermatophyta</taxon>
        <taxon>Magnoliopsida</taxon>
        <taxon>Liliopsida</taxon>
        <taxon>Zingiberales</taxon>
        <taxon>Zingiberaceae</taxon>
        <taxon>Zingiber</taxon>
    </lineage>
</organism>
<keyword evidence="5" id="KW-1185">Reference proteome</keyword>
<dbReference type="Proteomes" id="UP000734854">
    <property type="component" value="Unassembled WGS sequence"/>
</dbReference>
<dbReference type="GO" id="GO:0050660">
    <property type="term" value="F:flavin adenine dinucleotide binding"/>
    <property type="evidence" value="ECO:0007669"/>
    <property type="project" value="InterPro"/>
</dbReference>
<sequence>MKELLLQKMMFLEDEPEKPIEEPAEELAEEPIEEPAEQLAEVNIPEDRNEVEKQAEVPEEKYEKVDVPRKRTSACFSALFLSSGILTSVGCLAGSSASSSVGFSGSYIFNGIAHMTVDIRLVVFKFFELLAVNYPSSLLLYAEKVVCSDFNMIHSTLSPPYGFVKNATHAPRVSYHDYIIVGGGTAGCPLAATLSERFDVLLLERGGSPYGNPNISNLASQTNNLAYITPTSPAQSFVSEDGVIMRRARCLGGGTCINAGFYSRASRQEVMDMGLNPKLVDQSFRWVEREVVFRPQLTDWTSALRAGLLEAGVTPDNGFTYDHLDGTKVGGTIFDPAGHRHTAADLLKYADPARITVLVRATAQRILFRNVTAGGHRKKQPQAYGVVYKDLDGNIHEARLKQGSISAGEIIVSAGALGSPQLLMLSGVGPADHLRSLGIEVVLDQPMVGQGIADNPMNVLVVPSPEPLSPTSLQVVGIRPGYYIESLTGFSFGVGNSSSHTGVIVEKLAKPLSRGYLRLKNVDPEDNPSVTYNYFTEAEDLRTCVEAMQTIMRTVDTEAFSEFRYPNQTVEYLQNLTASLVVNNRARSPQDATSLEQYCNDLVNTIYHFHGGCEVGKVVDHDYRVIGVDGLRVIDGSTFSFSPGTNPQATLMMLGRYMGLLIGRGGK</sequence>
<dbReference type="InterPro" id="IPR000172">
    <property type="entry name" value="GMC_OxRdtase_N"/>
</dbReference>
<keyword evidence="1" id="KW-0732">Signal</keyword>
<reference evidence="4 5" key="1">
    <citation type="submission" date="2020-08" db="EMBL/GenBank/DDBJ databases">
        <title>Plant Genome Project.</title>
        <authorList>
            <person name="Zhang R.-G."/>
        </authorList>
    </citation>
    <scope>NUCLEOTIDE SEQUENCE [LARGE SCALE GENOMIC DNA]</scope>
    <source>
        <tissue evidence="4">Rhizome</tissue>
    </source>
</reference>
<dbReference type="GO" id="GO:0016614">
    <property type="term" value="F:oxidoreductase activity, acting on CH-OH group of donors"/>
    <property type="evidence" value="ECO:0007669"/>
    <property type="project" value="InterPro"/>
</dbReference>
<dbReference type="AlphaFoldDB" id="A0A8J5LNI9"/>
<gene>
    <name evidence="4" type="ORF">ZIOFF_016850</name>
</gene>
<evidence type="ECO:0000313" key="4">
    <source>
        <dbReference type="EMBL" id="KAG6526847.1"/>
    </source>
</evidence>
<feature type="domain" description="Glucose-methanol-choline oxidoreductase N-terminal" evidence="3">
    <location>
        <begin position="415"/>
        <end position="429"/>
    </location>
</feature>
<evidence type="ECO:0000259" key="3">
    <source>
        <dbReference type="PROSITE" id="PS00624"/>
    </source>
</evidence>
<dbReference type="SUPFAM" id="SSF54373">
    <property type="entry name" value="FAD-linked reductases, C-terminal domain"/>
    <property type="match status" value="1"/>
</dbReference>
<accession>A0A8J5LNI9</accession>
<evidence type="ECO:0000313" key="5">
    <source>
        <dbReference type="Proteomes" id="UP000734854"/>
    </source>
</evidence>
<dbReference type="InterPro" id="IPR051871">
    <property type="entry name" value="GMC_Oxidoreductase-Related"/>
</dbReference>
<proteinExistence type="predicted"/>
<dbReference type="PANTHER" id="PTHR45968">
    <property type="entry name" value="OSJNBA0019K04.7 PROTEIN"/>
    <property type="match status" value="1"/>
</dbReference>
<feature type="region of interest" description="Disordered" evidence="2">
    <location>
        <begin position="12"/>
        <end position="32"/>
    </location>
</feature>
<dbReference type="PANTHER" id="PTHR45968:SF3">
    <property type="entry name" value="OS04G0573100 PROTEIN"/>
    <property type="match status" value="1"/>
</dbReference>